<evidence type="ECO:0000313" key="1">
    <source>
        <dbReference type="EMBL" id="MBW72050.1"/>
    </source>
</evidence>
<accession>A0A2M4D3A2</accession>
<name>A0A2M4D3A2_ANODA</name>
<reference evidence="1" key="1">
    <citation type="submission" date="2018-01" db="EMBL/GenBank/DDBJ databases">
        <title>An insight into the sialome of Amazonian anophelines.</title>
        <authorList>
            <person name="Ribeiro J.M."/>
            <person name="Scarpassa V."/>
            <person name="Calvo E."/>
        </authorList>
    </citation>
    <scope>NUCLEOTIDE SEQUENCE</scope>
</reference>
<protein>
    <submittedName>
        <fullName evidence="1">Putative secreted protein</fullName>
    </submittedName>
</protein>
<dbReference type="EMBL" id="GGFL01007872">
    <property type="protein sequence ID" value="MBW72050.1"/>
    <property type="molecule type" value="Transcribed_RNA"/>
</dbReference>
<sequence>MLWLVERMMMLLPELPSVANTFHLSLQIRNANFSTTKQARSAFDATVRTRFAPDDDDDDQGADYAAFPRTPNRPIRFIIASGTTTTQRSLMPGMPAQRYTVG</sequence>
<dbReference type="AlphaFoldDB" id="A0A2M4D3A2"/>
<organism evidence="1">
    <name type="scientific">Anopheles darlingi</name>
    <name type="common">Mosquito</name>
    <dbReference type="NCBI Taxonomy" id="43151"/>
    <lineage>
        <taxon>Eukaryota</taxon>
        <taxon>Metazoa</taxon>
        <taxon>Ecdysozoa</taxon>
        <taxon>Arthropoda</taxon>
        <taxon>Hexapoda</taxon>
        <taxon>Insecta</taxon>
        <taxon>Pterygota</taxon>
        <taxon>Neoptera</taxon>
        <taxon>Endopterygota</taxon>
        <taxon>Diptera</taxon>
        <taxon>Nematocera</taxon>
        <taxon>Culicoidea</taxon>
        <taxon>Culicidae</taxon>
        <taxon>Anophelinae</taxon>
        <taxon>Anopheles</taxon>
    </lineage>
</organism>
<proteinExistence type="predicted"/>